<dbReference type="AlphaFoldDB" id="A0A9E6MY10"/>
<dbReference type="EMBL" id="CP071137">
    <property type="protein sequence ID" value="QWY78385.1"/>
    <property type="molecule type" value="Genomic_DNA"/>
</dbReference>
<evidence type="ECO:0000259" key="13">
    <source>
        <dbReference type="Pfam" id="PF21687"/>
    </source>
</evidence>
<dbReference type="PANTHER" id="PTHR38831">
    <property type="entry name" value="TYPE II SECRETION SYSTEM PROTEIN K"/>
    <property type="match status" value="1"/>
</dbReference>
<dbReference type="InterPro" id="IPR049179">
    <property type="entry name" value="T2SSK_SAM-like_2nd"/>
</dbReference>
<keyword evidence="4 10" id="KW-1003">Cell membrane</keyword>
<keyword evidence="7" id="KW-0653">Protein transport</keyword>
<proteinExistence type="inferred from homology"/>
<dbReference type="Pfam" id="PF03934">
    <property type="entry name" value="T2SSK"/>
    <property type="match status" value="1"/>
</dbReference>
<dbReference type="GO" id="GO:0009306">
    <property type="term" value="P:protein secretion"/>
    <property type="evidence" value="ECO:0007669"/>
    <property type="project" value="InterPro"/>
</dbReference>
<evidence type="ECO:0000313" key="14">
    <source>
        <dbReference type="EMBL" id="QWY78385.1"/>
    </source>
</evidence>
<dbReference type="PANTHER" id="PTHR38831:SF1">
    <property type="entry name" value="TYPE II SECRETION SYSTEM PROTEIN K-RELATED"/>
    <property type="match status" value="1"/>
</dbReference>
<dbReference type="Gene3D" id="3.30.1300.30">
    <property type="entry name" value="GSPII I/J protein-like"/>
    <property type="match status" value="1"/>
</dbReference>
<keyword evidence="8" id="KW-1133">Transmembrane helix</keyword>
<evidence type="ECO:0000256" key="1">
    <source>
        <dbReference type="ARBA" id="ARBA00004533"/>
    </source>
</evidence>
<evidence type="ECO:0000256" key="9">
    <source>
        <dbReference type="ARBA" id="ARBA00023136"/>
    </source>
</evidence>
<dbReference type="Proteomes" id="UP000683551">
    <property type="component" value="Chromosome"/>
</dbReference>
<dbReference type="Pfam" id="PF21687">
    <property type="entry name" value="T2SSK_1st"/>
    <property type="match status" value="1"/>
</dbReference>
<feature type="domain" description="T2SS protein K first SAM-like" evidence="13">
    <location>
        <begin position="110"/>
        <end position="229"/>
    </location>
</feature>
<gene>
    <name evidence="14" type="primary">gspK</name>
    <name evidence="14" type="ORF">JZL65_04735</name>
</gene>
<dbReference type="InterPro" id="IPR005628">
    <property type="entry name" value="GspK"/>
</dbReference>
<dbReference type="RefSeq" id="WP_051862423.1">
    <property type="nucleotide sequence ID" value="NZ_CP053675.1"/>
</dbReference>
<dbReference type="NCBIfam" id="NF037980">
    <property type="entry name" value="T2SS_GspK"/>
    <property type="match status" value="1"/>
</dbReference>
<keyword evidence="9 10" id="KW-0472">Membrane</keyword>
<keyword evidence="3 10" id="KW-0813">Transport</keyword>
<protein>
    <recommendedName>
        <fullName evidence="10">Type II secretion system protein K</fullName>
    </recommendedName>
</protein>
<sequence>MRQERGAALLMALLLAILVAVLASGMMQDEQRRVKLLENQRVRDEAEQMGVGALDWARLILREDLLHTGAVDHLGEVWAVPITDIPLESVTGGGGASGIRLSGRILDAQSRFNLMSLVKVANLGADQGWVGATAIDPDGVAVFQRLLQSLGLDPAVAPAIAAQILASRSTALPPSGPTSTPDPFPARQITDQSTGAPLPLGIVSEVRTWFPDADAATLARLESCLVILPHPTQVNANTASASVLGAVLGVDPGTLTGLLQGRQQQVFSDTADLQRRVNTLLPNLGSFPSSQLGVSSDYFWVVEELRRPGAVQRRQALVARHQGVGQMTQVLEWHRGWTPGMDLTGGG</sequence>
<dbReference type="InterPro" id="IPR038072">
    <property type="entry name" value="GspK_central_sf"/>
</dbReference>
<evidence type="ECO:0000256" key="2">
    <source>
        <dbReference type="ARBA" id="ARBA00007246"/>
    </source>
</evidence>
<evidence type="ECO:0000256" key="3">
    <source>
        <dbReference type="ARBA" id="ARBA00022448"/>
    </source>
</evidence>
<comment type="similarity">
    <text evidence="2 10">Belongs to the GSP K family.</text>
</comment>
<dbReference type="InterPro" id="IPR049031">
    <property type="entry name" value="T2SSK_SAM-like_1st"/>
</dbReference>
<evidence type="ECO:0000256" key="11">
    <source>
        <dbReference type="SAM" id="MobiDB-lite"/>
    </source>
</evidence>
<evidence type="ECO:0000256" key="5">
    <source>
        <dbReference type="ARBA" id="ARBA00022519"/>
    </source>
</evidence>
<evidence type="ECO:0000259" key="12">
    <source>
        <dbReference type="Pfam" id="PF03934"/>
    </source>
</evidence>
<dbReference type="OrthoDB" id="5293133at2"/>
<name>A0A9E6MY10_9PROT</name>
<evidence type="ECO:0000313" key="15">
    <source>
        <dbReference type="Proteomes" id="UP000683551"/>
    </source>
</evidence>
<feature type="domain" description="T2SS protein K second SAM-like" evidence="12">
    <location>
        <begin position="234"/>
        <end position="294"/>
    </location>
</feature>
<feature type="compositionally biased region" description="Pro residues" evidence="11">
    <location>
        <begin position="174"/>
        <end position="184"/>
    </location>
</feature>
<reference evidence="14" key="1">
    <citation type="submission" date="2021-02" db="EMBL/GenBank/DDBJ databases">
        <title>Comparative genomics of Ferrovum myxofaciens strains, predominant extremophile bacteria forming large biofilm stalactites in acid mine ecosystems.</title>
        <authorList>
            <person name="Burkartova K."/>
            <person name="Ridl J."/>
            <person name="Pajer P."/>
            <person name="Falteisek L."/>
        </authorList>
    </citation>
    <scope>NUCLEOTIDE SEQUENCE</scope>
    <source>
        <strain evidence="14">MI1III</strain>
    </source>
</reference>
<evidence type="ECO:0000256" key="4">
    <source>
        <dbReference type="ARBA" id="ARBA00022475"/>
    </source>
</evidence>
<evidence type="ECO:0000256" key="8">
    <source>
        <dbReference type="ARBA" id="ARBA00022989"/>
    </source>
</evidence>
<organism evidence="14 15">
    <name type="scientific">Ferrovum myxofaciens</name>
    <dbReference type="NCBI Taxonomy" id="416213"/>
    <lineage>
        <taxon>Bacteria</taxon>
        <taxon>Pseudomonadati</taxon>
        <taxon>Pseudomonadota</taxon>
        <taxon>Betaproteobacteria</taxon>
        <taxon>Ferrovales</taxon>
        <taxon>Ferrovaceae</taxon>
        <taxon>Ferrovum</taxon>
    </lineage>
</organism>
<dbReference type="Gene3D" id="1.10.40.60">
    <property type="entry name" value="EpsJ-like"/>
    <property type="match status" value="2"/>
</dbReference>
<dbReference type="PIRSF" id="PIRSF002786">
    <property type="entry name" value="XcpX"/>
    <property type="match status" value="1"/>
</dbReference>
<feature type="region of interest" description="Disordered" evidence="11">
    <location>
        <begin position="170"/>
        <end position="191"/>
    </location>
</feature>
<evidence type="ECO:0000256" key="10">
    <source>
        <dbReference type="PIRNR" id="PIRNR002786"/>
    </source>
</evidence>
<comment type="subcellular location">
    <subcellularLocation>
        <location evidence="1 10">Cell inner membrane</location>
    </subcellularLocation>
</comment>
<keyword evidence="6" id="KW-0812">Transmembrane</keyword>
<keyword evidence="5 10" id="KW-0997">Cell inner membrane</keyword>
<dbReference type="InterPro" id="IPR045584">
    <property type="entry name" value="Pilin-like"/>
</dbReference>
<evidence type="ECO:0000256" key="6">
    <source>
        <dbReference type="ARBA" id="ARBA00022692"/>
    </source>
</evidence>
<accession>A0A9E6MY10</accession>
<dbReference type="SUPFAM" id="SSF54523">
    <property type="entry name" value="Pili subunits"/>
    <property type="match status" value="1"/>
</dbReference>
<evidence type="ECO:0000256" key="7">
    <source>
        <dbReference type="ARBA" id="ARBA00022927"/>
    </source>
</evidence>
<dbReference type="GO" id="GO:0005886">
    <property type="term" value="C:plasma membrane"/>
    <property type="evidence" value="ECO:0007669"/>
    <property type="project" value="UniProtKB-SubCell"/>
</dbReference>